<evidence type="ECO:0000313" key="1">
    <source>
        <dbReference type="EMBL" id="KIJ10412.1"/>
    </source>
</evidence>
<proteinExistence type="predicted"/>
<reference evidence="1 2" key="1">
    <citation type="submission" date="2014-06" db="EMBL/GenBank/DDBJ databases">
        <authorList>
            <consortium name="DOE Joint Genome Institute"/>
            <person name="Kuo A."/>
            <person name="Kohler A."/>
            <person name="Nagy L.G."/>
            <person name="Floudas D."/>
            <person name="Copeland A."/>
            <person name="Barry K.W."/>
            <person name="Cichocki N."/>
            <person name="Veneault-Fourrey C."/>
            <person name="LaButti K."/>
            <person name="Lindquist E.A."/>
            <person name="Lipzen A."/>
            <person name="Lundell T."/>
            <person name="Morin E."/>
            <person name="Murat C."/>
            <person name="Sun H."/>
            <person name="Tunlid A."/>
            <person name="Henrissat B."/>
            <person name="Grigoriev I.V."/>
            <person name="Hibbett D.S."/>
            <person name="Martin F."/>
            <person name="Nordberg H.P."/>
            <person name="Cantor M.N."/>
            <person name="Hua S.X."/>
        </authorList>
    </citation>
    <scope>NUCLEOTIDE SEQUENCE [LARGE SCALE GENOMIC DNA]</scope>
    <source>
        <strain evidence="1 2">ATCC 200175</strain>
    </source>
</reference>
<accession>A0A0C9TRG9</accession>
<dbReference type="OrthoDB" id="3232986at2759"/>
<gene>
    <name evidence="1" type="ORF">PAXINDRAFT_27957</name>
</gene>
<name>A0A0C9TRG9_PAXIN</name>
<evidence type="ECO:0000313" key="2">
    <source>
        <dbReference type="Proteomes" id="UP000053647"/>
    </source>
</evidence>
<keyword evidence="2" id="KW-1185">Reference proteome</keyword>
<dbReference type="Proteomes" id="UP000053647">
    <property type="component" value="Unassembled WGS sequence"/>
</dbReference>
<dbReference type="Pfam" id="PF18759">
    <property type="entry name" value="Plavaka"/>
    <property type="match status" value="2"/>
</dbReference>
<dbReference type="EMBL" id="KN819406">
    <property type="protein sequence ID" value="KIJ10412.1"/>
    <property type="molecule type" value="Genomic_DNA"/>
</dbReference>
<organism evidence="1 2">
    <name type="scientific">Paxillus involutus ATCC 200175</name>
    <dbReference type="NCBI Taxonomy" id="664439"/>
    <lineage>
        <taxon>Eukaryota</taxon>
        <taxon>Fungi</taxon>
        <taxon>Dikarya</taxon>
        <taxon>Basidiomycota</taxon>
        <taxon>Agaricomycotina</taxon>
        <taxon>Agaricomycetes</taxon>
        <taxon>Agaricomycetidae</taxon>
        <taxon>Boletales</taxon>
        <taxon>Paxilineae</taxon>
        <taxon>Paxillaceae</taxon>
        <taxon>Paxillus</taxon>
    </lineage>
</organism>
<feature type="non-terminal residue" evidence="1">
    <location>
        <position position="1"/>
    </location>
</feature>
<protein>
    <submittedName>
        <fullName evidence="1">Uncharacterized protein</fullName>
    </submittedName>
</protein>
<sequence length="496" mass="55480">YEGCSEVFPGGKTFMDSFREDGYADERRENLYFPWASKEEWAFASWLLCSRLSMAAIDTLLSLKIMSFASLNCLRARAETLPAGPCWLCQPMTPEHPTKKPVHLFYRNAIKCLQALLSHPLFESHISFVPRKVWMSAAEICRVYDEWLSGDCAWGIQNALPPGATTLGVVLSSDKTNISIMSSNHMAHPLLISLANIDASIQSKTSLHAYLLLALLPIAKFTHKTTRDWLVHQALNIMLAPLKTAAAVGIMMSDPVGNLRYCYTPLVSYITDTPEESLLAATGTKNFLKAIKPLLLNGVVEPFWKDWALSEPSDFLKPEPLHHFHHMFWDHNAKWCIAAVGASELDFCFSIIQTPVGYRAFDEGILKLKQVTSRDHCAVQHYIVGAIAGSVPRKLLVTIHALLDFCYLAQAPSFTNQSLERVASALKEFHDNKEAVLRTGMRSVSNWEIPKLELLQSVVPSIRQSGVAMQWIADITEHVHVKEIKVPACSGNNQNY</sequence>
<feature type="non-terminal residue" evidence="1">
    <location>
        <position position="496"/>
    </location>
</feature>
<reference evidence="2" key="2">
    <citation type="submission" date="2015-01" db="EMBL/GenBank/DDBJ databases">
        <title>Evolutionary Origins and Diversification of the Mycorrhizal Mutualists.</title>
        <authorList>
            <consortium name="DOE Joint Genome Institute"/>
            <consortium name="Mycorrhizal Genomics Consortium"/>
            <person name="Kohler A."/>
            <person name="Kuo A."/>
            <person name="Nagy L.G."/>
            <person name="Floudas D."/>
            <person name="Copeland A."/>
            <person name="Barry K.W."/>
            <person name="Cichocki N."/>
            <person name="Veneault-Fourrey C."/>
            <person name="LaButti K."/>
            <person name="Lindquist E.A."/>
            <person name="Lipzen A."/>
            <person name="Lundell T."/>
            <person name="Morin E."/>
            <person name="Murat C."/>
            <person name="Riley R."/>
            <person name="Ohm R."/>
            <person name="Sun H."/>
            <person name="Tunlid A."/>
            <person name="Henrissat B."/>
            <person name="Grigoriev I.V."/>
            <person name="Hibbett D.S."/>
            <person name="Martin F."/>
        </authorList>
    </citation>
    <scope>NUCLEOTIDE SEQUENCE [LARGE SCALE GENOMIC DNA]</scope>
    <source>
        <strain evidence="2">ATCC 200175</strain>
    </source>
</reference>
<dbReference type="InterPro" id="IPR041078">
    <property type="entry name" value="Plavaka"/>
</dbReference>
<dbReference type="HOGENOM" id="CLU_006344_10_3_1"/>
<dbReference type="AlphaFoldDB" id="A0A0C9TRG9"/>